<feature type="compositionally biased region" description="Basic and acidic residues" evidence="7">
    <location>
        <begin position="736"/>
        <end position="747"/>
    </location>
</feature>
<feature type="transmembrane region" description="Helical" evidence="8">
    <location>
        <begin position="670"/>
        <end position="698"/>
    </location>
</feature>
<evidence type="ECO:0000256" key="5">
    <source>
        <dbReference type="ARBA" id="ARBA00022989"/>
    </source>
</evidence>
<feature type="transmembrane region" description="Helical" evidence="8">
    <location>
        <begin position="594"/>
        <end position="613"/>
    </location>
</feature>
<feature type="transmembrane region" description="Helical" evidence="8">
    <location>
        <begin position="645"/>
        <end position="664"/>
    </location>
</feature>
<feature type="transmembrane region" description="Helical" evidence="8">
    <location>
        <begin position="304"/>
        <end position="331"/>
    </location>
</feature>
<keyword evidence="3" id="KW-1003">Cell membrane</keyword>
<keyword evidence="5 8" id="KW-1133">Transmembrane helix</keyword>
<evidence type="ECO:0000313" key="10">
    <source>
        <dbReference type="EMBL" id="BBJ41515.1"/>
    </source>
</evidence>
<dbReference type="PROSITE" id="PS50156">
    <property type="entry name" value="SSD"/>
    <property type="match status" value="1"/>
</dbReference>
<proteinExistence type="inferred from homology"/>
<dbReference type="GO" id="GO:0005886">
    <property type="term" value="C:plasma membrane"/>
    <property type="evidence" value="ECO:0007669"/>
    <property type="project" value="UniProtKB-SubCell"/>
</dbReference>
<evidence type="ECO:0000256" key="1">
    <source>
        <dbReference type="ARBA" id="ARBA00004651"/>
    </source>
</evidence>
<dbReference type="Gene3D" id="1.20.1640.10">
    <property type="entry name" value="Multidrug efflux transporter AcrB transmembrane domain"/>
    <property type="match status" value="2"/>
</dbReference>
<comment type="similarity">
    <text evidence="2">Belongs to the resistance-nodulation-cell division (RND) (TC 2.A.6) family. MmpL subfamily.</text>
</comment>
<gene>
    <name evidence="10" type="ORF">SSPO_042330</name>
</gene>
<dbReference type="Proteomes" id="UP000463951">
    <property type="component" value="Chromosome"/>
</dbReference>
<dbReference type="PANTHER" id="PTHR33406:SF11">
    <property type="entry name" value="MEMBRANE PROTEIN SCO6666-RELATED"/>
    <property type="match status" value="1"/>
</dbReference>
<feature type="region of interest" description="Disordered" evidence="7">
    <location>
        <begin position="727"/>
        <end position="747"/>
    </location>
</feature>
<evidence type="ECO:0000259" key="9">
    <source>
        <dbReference type="PROSITE" id="PS50156"/>
    </source>
</evidence>
<name>A0A499UI82_9ACTN</name>
<dbReference type="PANTHER" id="PTHR33406">
    <property type="entry name" value="MEMBRANE PROTEIN MJ1562-RELATED"/>
    <property type="match status" value="1"/>
</dbReference>
<dbReference type="InterPro" id="IPR000731">
    <property type="entry name" value="SSD"/>
</dbReference>
<dbReference type="EMBL" id="AP019620">
    <property type="protein sequence ID" value="BBJ41515.1"/>
    <property type="molecule type" value="Genomic_DNA"/>
</dbReference>
<dbReference type="SUPFAM" id="SSF82866">
    <property type="entry name" value="Multidrug efflux transporter AcrB transmembrane domain"/>
    <property type="match status" value="2"/>
</dbReference>
<keyword evidence="4 8" id="KW-0812">Transmembrane</keyword>
<evidence type="ECO:0000313" key="11">
    <source>
        <dbReference type="Proteomes" id="UP000463951"/>
    </source>
</evidence>
<feature type="domain" description="SSD" evidence="9">
    <location>
        <begin position="197"/>
        <end position="329"/>
    </location>
</feature>
<feature type="transmembrane region" description="Helical" evidence="8">
    <location>
        <begin position="180"/>
        <end position="200"/>
    </location>
</feature>
<dbReference type="AlphaFoldDB" id="A0A499UI82"/>
<evidence type="ECO:0000256" key="6">
    <source>
        <dbReference type="ARBA" id="ARBA00023136"/>
    </source>
</evidence>
<feature type="transmembrane region" description="Helical" evidence="8">
    <location>
        <begin position="233"/>
        <end position="251"/>
    </location>
</feature>
<feature type="transmembrane region" description="Helical" evidence="8">
    <location>
        <begin position="207"/>
        <end position="227"/>
    </location>
</feature>
<feature type="transmembrane region" description="Helical" evidence="8">
    <location>
        <begin position="530"/>
        <end position="549"/>
    </location>
</feature>
<comment type="subcellular location">
    <subcellularLocation>
        <location evidence="1">Cell membrane</location>
        <topology evidence="1">Multi-pass membrane protein</topology>
    </subcellularLocation>
</comment>
<protein>
    <submittedName>
        <fullName evidence="10">Membrane protein</fullName>
    </submittedName>
</protein>
<accession>A0A499UI82</accession>
<evidence type="ECO:0000256" key="4">
    <source>
        <dbReference type="ARBA" id="ARBA00022692"/>
    </source>
</evidence>
<evidence type="ECO:0000256" key="3">
    <source>
        <dbReference type="ARBA" id="ARBA00022475"/>
    </source>
</evidence>
<reference evidence="10 11" key="1">
    <citation type="journal article" date="2020" name="Int. J. Syst. Evol. Microbiol.">
        <title>Reclassification of Streptomyces castelarensis and Streptomyces sporoclivatus as later heterotypic synonyms of Streptomyces antimycoticus.</title>
        <authorList>
            <person name="Komaki H."/>
            <person name="Tamura T."/>
        </authorList>
    </citation>
    <scope>NUCLEOTIDE SEQUENCE [LARGE SCALE GENOMIC DNA]</scope>
    <source>
        <strain evidence="10 11">NBRC 100767</strain>
    </source>
</reference>
<dbReference type="Pfam" id="PF03176">
    <property type="entry name" value="MMPL"/>
    <property type="match status" value="2"/>
</dbReference>
<evidence type="ECO:0000256" key="7">
    <source>
        <dbReference type="SAM" id="MobiDB-lite"/>
    </source>
</evidence>
<dbReference type="InterPro" id="IPR050545">
    <property type="entry name" value="Mycobact_MmpL"/>
</dbReference>
<feature type="transmembrane region" description="Helical" evidence="8">
    <location>
        <begin position="272"/>
        <end position="298"/>
    </location>
</feature>
<organism evidence="10 11">
    <name type="scientific">Streptomyces antimycoticus</name>
    <dbReference type="NCBI Taxonomy" id="68175"/>
    <lineage>
        <taxon>Bacteria</taxon>
        <taxon>Bacillati</taxon>
        <taxon>Actinomycetota</taxon>
        <taxon>Actinomycetes</taxon>
        <taxon>Kitasatosporales</taxon>
        <taxon>Streptomycetaceae</taxon>
        <taxon>Streptomyces</taxon>
        <taxon>Streptomyces violaceusniger group</taxon>
    </lineage>
</organism>
<feature type="transmembrane region" description="Helical" evidence="8">
    <location>
        <begin position="374"/>
        <end position="394"/>
    </location>
</feature>
<evidence type="ECO:0000256" key="8">
    <source>
        <dbReference type="SAM" id="Phobius"/>
    </source>
</evidence>
<dbReference type="InterPro" id="IPR004869">
    <property type="entry name" value="MMPL_dom"/>
</dbReference>
<keyword evidence="6 8" id="KW-0472">Membrane</keyword>
<feature type="transmembrane region" description="Helical" evidence="8">
    <location>
        <begin position="561"/>
        <end position="582"/>
    </location>
</feature>
<sequence>MATFLYKLGRFAFRRRGFVALIWVALLAVAGVGAATASQPANDSFSIPGTEAQKAFDLLEQRFPGGNADGATARVVFRAPSGEKMTDPDNKAVVTKTVADLKASSPQVASVADPYRARAVSKDGSTAYILTSYKVNSMELKDPAKDGLKEAGEKAEKSGLTVQIGGDALQEMPETGSTEIIGIAISAVVLAITFGSLVAAGLPLMTALIGVGIGISSITALATTLGLSTTTSTLAMMIGLAVGIDYALFIVSRYRAELAEGRDREEAAGRAVGTAGSAVVFAGLTVVIALVGLAVVNIPMLTKMGFAAAGTVVIAVLIAISLIPAVLGFAGKRVFGRKARRRLEERLAAGPDASAEEKPNMGTRWARFVLRRPLMVLLVAVLGLGAAAVPAVSLELGLPDDGSQPVSSQKRQAYDAISDGFGPGYNGPLMVVVDAKGSDDAKGAAEQVRKTITGLDGVAGVSPATFNKAGDTATLTVISKYKPSSIDTENLVGDIRDEASGFKADTGAEVLVTGQTGMNIDISQKLNDALVPYLVLVVGLAFLLLMVVFRSVLVPLKAALGFLLSVVAALGAVVAVFQWGWLADVFGVEETGPIMSMMPIFMIGVVFGLAMDYEVFLVTRMREAYVHGERPGQAVVTGFRHGARVVTAAAVIMISVFAGFIGSSESMIKMIGFGLATAVLFDAFVVRMAIVPAVLALLGKAAWWLPRWLDRALPNVDVEGEGLRKQLEATPAAQQHDSDPDAELTRV</sequence>
<evidence type="ECO:0000256" key="2">
    <source>
        <dbReference type="ARBA" id="ARBA00010157"/>
    </source>
</evidence>